<dbReference type="SUPFAM" id="SSF48317">
    <property type="entry name" value="Acid phosphatase/Vanadium-dependent haloperoxidase"/>
    <property type="match status" value="1"/>
</dbReference>
<feature type="domain" description="Phosphatidic acid phosphatase type 2/haloperoxidase" evidence="2">
    <location>
        <begin position="60"/>
        <end position="178"/>
    </location>
</feature>
<dbReference type="InterPro" id="IPR000326">
    <property type="entry name" value="PAP2/HPO"/>
</dbReference>
<dbReference type="RefSeq" id="WP_096408053.1">
    <property type="nucleotide sequence ID" value="NZ_AP014598.1"/>
</dbReference>
<dbReference type="SMART" id="SM00014">
    <property type="entry name" value="acidPPc"/>
    <property type="match status" value="1"/>
</dbReference>
<sequence>MDLFTIIEYDKALLLALNGSNSAFLDHVVLVFTSGLTWIPMYISLLYLVVKNNEKWSRIFLIVAAVAACMLLSNGINGGLVKPLVGRLRPSFDPSLADSISLVNGYTAEGFSFFSAHSCNAFTVAVFFVLLVRSRVLSTFLIAWAITVAWTRLYLGVHFPTDVLVGTLAGITIASLCYFGYSKITRRVAPISPYVTDQYTPTGYSLKDIDVVLATIVLTCIYCVVRGVIEAGL</sequence>
<dbReference type="Proteomes" id="UP000217431">
    <property type="component" value="Chromosome II"/>
</dbReference>
<dbReference type="Gene3D" id="1.20.144.10">
    <property type="entry name" value="Phosphatidic acid phosphatase type 2/haloperoxidase"/>
    <property type="match status" value="1"/>
</dbReference>
<proteinExistence type="predicted"/>
<accession>A0A0T7ANN9</accession>
<gene>
    <name evidence="3" type="ORF">PIOMA14_II_0133</name>
</gene>
<name>A0A0T7ANN9_PREIN</name>
<feature type="transmembrane region" description="Helical" evidence="1">
    <location>
        <begin position="59"/>
        <end position="80"/>
    </location>
</feature>
<dbReference type="PANTHER" id="PTHR14969:SF13">
    <property type="entry name" value="AT30094P"/>
    <property type="match status" value="1"/>
</dbReference>
<evidence type="ECO:0000256" key="1">
    <source>
        <dbReference type="SAM" id="Phobius"/>
    </source>
</evidence>
<dbReference type="PANTHER" id="PTHR14969">
    <property type="entry name" value="SPHINGOSINE-1-PHOSPHATE PHOSPHOHYDROLASE"/>
    <property type="match status" value="1"/>
</dbReference>
<feature type="transmembrane region" description="Helical" evidence="1">
    <location>
        <begin position="163"/>
        <end position="181"/>
    </location>
</feature>
<protein>
    <submittedName>
        <fullName evidence="3">Probable membrane-associated phospholipid phosphatase</fullName>
    </submittedName>
</protein>
<dbReference type="AlphaFoldDB" id="A0A0T7ANN9"/>
<evidence type="ECO:0000259" key="2">
    <source>
        <dbReference type="SMART" id="SM00014"/>
    </source>
</evidence>
<dbReference type="STRING" id="28131.BWX40_10945"/>
<reference evidence="3 4" key="1">
    <citation type="journal article" date="2016" name="DNA Res.">
        <title>The complete genome sequencing of Prevotella intermedia strain OMA14 and a subsequent fine-scale, intra-species genomic comparison reveal an unusual amplification of conjugative and mobile transposons and identify a novel Prevotella-lineage-specific repeat.</title>
        <authorList>
            <person name="Naito M."/>
            <person name="Ogura Y."/>
            <person name="Itoh T."/>
            <person name="Shoji M."/>
            <person name="Okamoto M."/>
            <person name="Hayashi T."/>
            <person name="Nakayama K."/>
        </authorList>
    </citation>
    <scope>NUCLEOTIDE SEQUENCE [LARGE SCALE GENOMIC DNA]</scope>
    <source>
        <strain evidence="3 4">OMA14</strain>
    </source>
</reference>
<keyword evidence="1" id="KW-1133">Transmembrane helix</keyword>
<keyword evidence="1" id="KW-0812">Transmembrane</keyword>
<feature type="transmembrane region" description="Helical" evidence="1">
    <location>
        <begin position="139"/>
        <end position="157"/>
    </location>
</feature>
<dbReference type="InterPro" id="IPR036938">
    <property type="entry name" value="PAP2/HPO_sf"/>
</dbReference>
<evidence type="ECO:0000313" key="3">
    <source>
        <dbReference type="EMBL" id="BAU18638.1"/>
    </source>
</evidence>
<dbReference type="Pfam" id="PF01569">
    <property type="entry name" value="PAP2"/>
    <property type="match status" value="1"/>
</dbReference>
<evidence type="ECO:0000313" key="4">
    <source>
        <dbReference type="Proteomes" id="UP000217431"/>
    </source>
</evidence>
<feature type="transmembrane region" description="Helical" evidence="1">
    <location>
        <begin position="111"/>
        <end position="132"/>
    </location>
</feature>
<organism evidence="3 4">
    <name type="scientific">Prevotella intermedia</name>
    <dbReference type="NCBI Taxonomy" id="28131"/>
    <lineage>
        <taxon>Bacteria</taxon>
        <taxon>Pseudomonadati</taxon>
        <taxon>Bacteroidota</taxon>
        <taxon>Bacteroidia</taxon>
        <taxon>Bacteroidales</taxon>
        <taxon>Prevotellaceae</taxon>
        <taxon>Prevotella</taxon>
    </lineage>
</organism>
<feature type="transmembrane region" description="Helical" evidence="1">
    <location>
        <begin position="28"/>
        <end position="50"/>
    </location>
</feature>
<keyword evidence="1" id="KW-0472">Membrane</keyword>
<dbReference type="EMBL" id="AP014598">
    <property type="protein sequence ID" value="BAU18638.1"/>
    <property type="molecule type" value="Genomic_DNA"/>
</dbReference>